<sequence>MESVDLAFQEDDIEDAVSSCLFEDSDSSSSDEDFELARQFLGKNGIGQLYSEEYLDEVRNYTDDKFIKHFRMNRNTVINITEGYKTSDIYRNLAKRGEC</sequence>
<accession>A0ABD2N494</accession>
<dbReference type="Proteomes" id="UP001516400">
    <property type="component" value="Unassembled WGS sequence"/>
</dbReference>
<gene>
    <name evidence="1" type="ORF">HHI36_014945</name>
</gene>
<dbReference type="AlphaFoldDB" id="A0ABD2N494"/>
<evidence type="ECO:0000313" key="1">
    <source>
        <dbReference type="EMBL" id="KAL3273505.1"/>
    </source>
</evidence>
<proteinExistence type="predicted"/>
<protein>
    <submittedName>
        <fullName evidence="1">Uncharacterized protein</fullName>
    </submittedName>
</protein>
<name>A0ABD2N494_9CUCU</name>
<evidence type="ECO:0000313" key="2">
    <source>
        <dbReference type="Proteomes" id="UP001516400"/>
    </source>
</evidence>
<comment type="caution">
    <text evidence="1">The sequence shown here is derived from an EMBL/GenBank/DDBJ whole genome shotgun (WGS) entry which is preliminary data.</text>
</comment>
<dbReference type="EMBL" id="JABFTP020000062">
    <property type="protein sequence ID" value="KAL3273505.1"/>
    <property type="molecule type" value="Genomic_DNA"/>
</dbReference>
<reference evidence="1 2" key="1">
    <citation type="journal article" date="2021" name="BMC Biol.">
        <title>Horizontally acquired antibacterial genes associated with adaptive radiation of ladybird beetles.</title>
        <authorList>
            <person name="Li H.S."/>
            <person name="Tang X.F."/>
            <person name="Huang Y.H."/>
            <person name="Xu Z.Y."/>
            <person name="Chen M.L."/>
            <person name="Du X.Y."/>
            <person name="Qiu B.Y."/>
            <person name="Chen P.T."/>
            <person name="Zhang W."/>
            <person name="Slipinski A."/>
            <person name="Escalona H.E."/>
            <person name="Waterhouse R.M."/>
            <person name="Zwick A."/>
            <person name="Pang H."/>
        </authorList>
    </citation>
    <scope>NUCLEOTIDE SEQUENCE [LARGE SCALE GENOMIC DNA]</scope>
    <source>
        <strain evidence="1">SYSU2018</strain>
    </source>
</reference>
<organism evidence="1 2">
    <name type="scientific">Cryptolaemus montrouzieri</name>
    <dbReference type="NCBI Taxonomy" id="559131"/>
    <lineage>
        <taxon>Eukaryota</taxon>
        <taxon>Metazoa</taxon>
        <taxon>Ecdysozoa</taxon>
        <taxon>Arthropoda</taxon>
        <taxon>Hexapoda</taxon>
        <taxon>Insecta</taxon>
        <taxon>Pterygota</taxon>
        <taxon>Neoptera</taxon>
        <taxon>Endopterygota</taxon>
        <taxon>Coleoptera</taxon>
        <taxon>Polyphaga</taxon>
        <taxon>Cucujiformia</taxon>
        <taxon>Coccinelloidea</taxon>
        <taxon>Coccinellidae</taxon>
        <taxon>Scymninae</taxon>
        <taxon>Scymnini</taxon>
        <taxon>Cryptolaemus</taxon>
    </lineage>
</organism>
<keyword evidence="2" id="KW-1185">Reference proteome</keyword>